<evidence type="ECO:0000313" key="1">
    <source>
        <dbReference type="EMBL" id="BAQ02121.1"/>
    </source>
</evidence>
<protein>
    <submittedName>
        <fullName evidence="1">Putative glycosyltransferase</fullName>
    </submittedName>
</protein>
<name>A0A0A8J7B5_ECOLX</name>
<dbReference type="RefSeq" id="WP_045172213.1">
    <property type="nucleotide sequence ID" value="NZ_CAJGER010000001.1"/>
</dbReference>
<accession>A0A0A8J7B5</accession>
<dbReference type="GO" id="GO:0016740">
    <property type="term" value="F:transferase activity"/>
    <property type="evidence" value="ECO:0007669"/>
    <property type="project" value="UniProtKB-KW"/>
</dbReference>
<dbReference type="SUPFAM" id="SSF53448">
    <property type="entry name" value="Nucleotide-diphospho-sugar transferases"/>
    <property type="match status" value="1"/>
</dbReference>
<dbReference type="EMBL" id="AB812085">
    <property type="protein sequence ID" value="BAQ02121.1"/>
    <property type="molecule type" value="Genomic_DNA"/>
</dbReference>
<dbReference type="Gene3D" id="3.90.550.10">
    <property type="entry name" value="Spore Coat Polysaccharide Biosynthesis Protein SpsA, Chain A"/>
    <property type="match status" value="1"/>
</dbReference>
<keyword evidence="1" id="KW-0808">Transferase</keyword>
<dbReference type="CDD" id="cd02526">
    <property type="entry name" value="GT2_RfbF_like"/>
    <property type="match status" value="1"/>
</dbReference>
<organism evidence="1">
    <name type="scientific">Escherichia coli</name>
    <dbReference type="NCBI Taxonomy" id="562"/>
    <lineage>
        <taxon>Bacteria</taxon>
        <taxon>Pseudomonadati</taxon>
        <taxon>Pseudomonadota</taxon>
        <taxon>Gammaproteobacteria</taxon>
        <taxon>Enterobacterales</taxon>
        <taxon>Enterobacteriaceae</taxon>
        <taxon>Escherichia</taxon>
    </lineage>
</organism>
<dbReference type="InterPro" id="IPR029044">
    <property type="entry name" value="Nucleotide-diphossugar_trans"/>
</dbReference>
<reference evidence="1" key="1">
    <citation type="journal article" date="2014" name="DNA Res.">
        <title>A complete view of the genetic diversity of the Escherichia coli O-antigen biosynthesis gene cluster.</title>
        <authorList>
            <person name="Iguchi A."/>
            <person name="Iyoda S."/>
            <person name="Kikuchi T."/>
            <person name="Ogura Y."/>
            <person name="Katsura K."/>
            <person name="Ohnishi M."/>
            <person name="Hayashi T."/>
            <person name="Thomson N.R."/>
        </authorList>
    </citation>
    <scope>NUCLEOTIDE SEQUENCE</scope>
    <source>
        <strain evidence="1">Su3972-41</strain>
    </source>
</reference>
<proteinExistence type="predicted"/>
<sequence length="285" mass="32712">MKGYAAVIVTFYPDKEHVKSMYHALADQVEYIITVDNTPMHVMETVQHDNNYKIYLGDNLGIATAQNVGLRKAIELGCKKCIIFDQDSIIPESICQTLGNDIDTLNSMGMKVACIGPRINDILEKKIEKSKNEIKVVNNCFSVNQIIASGSLFNLEFLEDIGYMEDDLFIDAVDHEWCWRAKKNGYDVCISANIYMQHVIGIDRDNFLFWTYIVCSPIRHYYQFRNSLLLLSRDYVPTKWKIKKCIEILFLPIIFSIKGPERMARLGYMIKGLLNGLLGNVGRMR</sequence>
<dbReference type="AlphaFoldDB" id="A0A0A8J7B5"/>